<keyword evidence="1" id="KW-0862">Zinc</keyword>
<gene>
    <name evidence="4" type="ORF">H5410_032432</name>
</gene>
<feature type="region of interest" description="Disordered" evidence="2">
    <location>
        <begin position="192"/>
        <end position="232"/>
    </location>
</feature>
<evidence type="ECO:0000256" key="2">
    <source>
        <dbReference type="SAM" id="MobiDB-lite"/>
    </source>
</evidence>
<keyword evidence="1" id="KW-0863">Zinc-finger</keyword>
<dbReference type="GO" id="GO:0003676">
    <property type="term" value="F:nucleic acid binding"/>
    <property type="evidence" value="ECO:0007669"/>
    <property type="project" value="InterPro"/>
</dbReference>
<proteinExistence type="predicted"/>
<dbReference type="AlphaFoldDB" id="A0A9J5YQA3"/>
<evidence type="ECO:0000313" key="5">
    <source>
        <dbReference type="Proteomes" id="UP000824120"/>
    </source>
</evidence>
<dbReference type="PANTHER" id="PTHR34222:SF33">
    <property type="entry name" value="RETROTRANSPOSON GAG DOMAIN-CONTAINING PROTEIN"/>
    <property type="match status" value="1"/>
</dbReference>
<accession>A0A9J5YQA3</accession>
<evidence type="ECO:0000256" key="1">
    <source>
        <dbReference type="PROSITE-ProRule" id="PRU00047"/>
    </source>
</evidence>
<sequence>MVGNSHQYRVSKHGQRFMASSTKSGNVYPRPALVGSQQPQPQAFPKQNQNPRFKGKKPKYNPNVTCTYCGKTGHVKLNCFRLINFPDDFQFTHDKGFNNQVKGNGDHIRGNGAMTMEETDNKQDFDIDISNQNYSQEQYNQFVKMFKHMKMEEGTNSGIKINANAVAGPFNEEASSFCEVLEVPHIPSPDSFFSNSPDFSPSPPNCPSPKTSLVTDSNLPTGSIPLRRSQSSTKGTLPIHLQDYFCNNIFISRATESYFATPITSTGISPTRISPSTI</sequence>
<feature type="compositionally biased region" description="Polar residues" evidence="2">
    <location>
        <begin position="210"/>
        <end position="221"/>
    </location>
</feature>
<dbReference type="EMBL" id="JACXVP010000006">
    <property type="protein sequence ID" value="KAG5601062.1"/>
    <property type="molecule type" value="Genomic_DNA"/>
</dbReference>
<dbReference type="GO" id="GO:0008270">
    <property type="term" value="F:zinc ion binding"/>
    <property type="evidence" value="ECO:0007669"/>
    <property type="project" value="UniProtKB-KW"/>
</dbReference>
<feature type="domain" description="CCHC-type" evidence="3">
    <location>
        <begin position="66"/>
        <end position="79"/>
    </location>
</feature>
<dbReference type="Proteomes" id="UP000824120">
    <property type="component" value="Chromosome 6"/>
</dbReference>
<protein>
    <recommendedName>
        <fullName evidence="3">CCHC-type domain-containing protein</fullName>
    </recommendedName>
</protein>
<keyword evidence="1" id="KW-0479">Metal-binding</keyword>
<feature type="compositionally biased region" description="Polar residues" evidence="2">
    <location>
        <begin position="35"/>
        <end position="51"/>
    </location>
</feature>
<dbReference type="InterPro" id="IPR001878">
    <property type="entry name" value="Znf_CCHC"/>
</dbReference>
<evidence type="ECO:0000313" key="4">
    <source>
        <dbReference type="EMBL" id="KAG5601062.1"/>
    </source>
</evidence>
<feature type="region of interest" description="Disordered" evidence="2">
    <location>
        <begin position="1"/>
        <end position="58"/>
    </location>
</feature>
<dbReference type="SUPFAM" id="SSF57756">
    <property type="entry name" value="Retrovirus zinc finger-like domains"/>
    <property type="match status" value="1"/>
</dbReference>
<dbReference type="PROSITE" id="PS50158">
    <property type="entry name" value="ZF_CCHC"/>
    <property type="match status" value="1"/>
</dbReference>
<name>A0A9J5YQA3_SOLCO</name>
<dbReference type="PANTHER" id="PTHR34222">
    <property type="entry name" value="GAG_PRE-INTEGRS DOMAIN-CONTAINING PROTEIN"/>
    <property type="match status" value="1"/>
</dbReference>
<dbReference type="InterPro" id="IPR036875">
    <property type="entry name" value="Znf_CCHC_sf"/>
</dbReference>
<organism evidence="4 5">
    <name type="scientific">Solanum commersonii</name>
    <name type="common">Commerson's wild potato</name>
    <name type="synonym">Commerson's nightshade</name>
    <dbReference type="NCBI Taxonomy" id="4109"/>
    <lineage>
        <taxon>Eukaryota</taxon>
        <taxon>Viridiplantae</taxon>
        <taxon>Streptophyta</taxon>
        <taxon>Embryophyta</taxon>
        <taxon>Tracheophyta</taxon>
        <taxon>Spermatophyta</taxon>
        <taxon>Magnoliopsida</taxon>
        <taxon>eudicotyledons</taxon>
        <taxon>Gunneridae</taxon>
        <taxon>Pentapetalae</taxon>
        <taxon>asterids</taxon>
        <taxon>lamiids</taxon>
        <taxon>Solanales</taxon>
        <taxon>Solanaceae</taxon>
        <taxon>Solanoideae</taxon>
        <taxon>Solaneae</taxon>
        <taxon>Solanum</taxon>
    </lineage>
</organism>
<reference evidence="4 5" key="1">
    <citation type="submission" date="2020-09" db="EMBL/GenBank/DDBJ databases">
        <title>De no assembly of potato wild relative species, Solanum commersonii.</title>
        <authorList>
            <person name="Cho K."/>
        </authorList>
    </citation>
    <scope>NUCLEOTIDE SEQUENCE [LARGE SCALE GENOMIC DNA]</scope>
    <source>
        <strain evidence="4">LZ3.2</strain>
        <tissue evidence="4">Leaf</tissue>
    </source>
</reference>
<dbReference type="OrthoDB" id="1325176at2759"/>
<keyword evidence="5" id="KW-1185">Reference proteome</keyword>
<evidence type="ECO:0000259" key="3">
    <source>
        <dbReference type="PROSITE" id="PS50158"/>
    </source>
</evidence>
<comment type="caution">
    <text evidence="4">The sequence shown here is derived from an EMBL/GenBank/DDBJ whole genome shotgun (WGS) entry which is preliminary data.</text>
</comment>